<comment type="catalytic activity">
    <reaction evidence="1">
        <text>ATP + protein L-histidine = ADP + protein N-phospho-L-histidine.</text>
        <dbReference type="EC" id="2.7.13.3"/>
    </reaction>
</comment>
<evidence type="ECO:0000256" key="2">
    <source>
        <dbReference type="ARBA" id="ARBA00004651"/>
    </source>
</evidence>
<keyword evidence="11 14" id="KW-1133">Transmembrane helix</keyword>
<dbReference type="Pfam" id="PF00672">
    <property type="entry name" value="HAMP"/>
    <property type="match status" value="1"/>
</dbReference>
<protein>
    <recommendedName>
        <fullName evidence="3">histidine kinase</fullName>
        <ecNumber evidence="3">2.7.13.3</ecNumber>
    </recommendedName>
</protein>
<dbReference type="Pfam" id="PF00512">
    <property type="entry name" value="HisKA"/>
    <property type="match status" value="1"/>
</dbReference>
<dbReference type="SMART" id="SM00387">
    <property type="entry name" value="HATPase_c"/>
    <property type="match status" value="1"/>
</dbReference>
<name>A0A1V4HPG7_9BACL</name>
<dbReference type="InterPro" id="IPR036890">
    <property type="entry name" value="HATPase_C_sf"/>
</dbReference>
<keyword evidence="12" id="KW-0902">Two-component regulatory system</keyword>
<evidence type="ECO:0000256" key="5">
    <source>
        <dbReference type="ARBA" id="ARBA00022553"/>
    </source>
</evidence>
<comment type="subcellular location">
    <subcellularLocation>
        <location evidence="2">Cell membrane</location>
        <topology evidence="2">Multi-pass membrane protein</topology>
    </subcellularLocation>
</comment>
<dbReference type="CDD" id="cd00075">
    <property type="entry name" value="HATPase"/>
    <property type="match status" value="1"/>
</dbReference>
<feature type="transmembrane region" description="Helical" evidence="14">
    <location>
        <begin position="7"/>
        <end position="30"/>
    </location>
</feature>
<keyword evidence="7 14" id="KW-0812">Transmembrane</keyword>
<feature type="domain" description="Histidine kinase" evidence="15">
    <location>
        <begin position="239"/>
        <end position="454"/>
    </location>
</feature>
<dbReference type="RefSeq" id="WP_079410924.1">
    <property type="nucleotide sequence ID" value="NZ_MBTG01000007.1"/>
</dbReference>
<dbReference type="SMART" id="SM00304">
    <property type="entry name" value="HAMP"/>
    <property type="match status" value="1"/>
</dbReference>
<dbReference type="PROSITE" id="PS50109">
    <property type="entry name" value="HIS_KIN"/>
    <property type="match status" value="1"/>
</dbReference>
<dbReference type="Gene3D" id="3.30.565.10">
    <property type="entry name" value="Histidine kinase-like ATPase, C-terminal domain"/>
    <property type="match status" value="1"/>
</dbReference>
<dbReference type="InterPro" id="IPR036097">
    <property type="entry name" value="HisK_dim/P_sf"/>
</dbReference>
<evidence type="ECO:0000256" key="13">
    <source>
        <dbReference type="ARBA" id="ARBA00023136"/>
    </source>
</evidence>
<keyword evidence="9" id="KW-0418">Kinase</keyword>
<dbReference type="GO" id="GO:0005886">
    <property type="term" value="C:plasma membrane"/>
    <property type="evidence" value="ECO:0007669"/>
    <property type="project" value="UniProtKB-SubCell"/>
</dbReference>
<dbReference type="PROSITE" id="PS50885">
    <property type="entry name" value="HAMP"/>
    <property type="match status" value="1"/>
</dbReference>
<dbReference type="CDD" id="cd00082">
    <property type="entry name" value="HisKA"/>
    <property type="match status" value="1"/>
</dbReference>
<dbReference type="InterPro" id="IPR050428">
    <property type="entry name" value="TCS_sensor_his_kinase"/>
</dbReference>
<feature type="domain" description="HAMP" evidence="16">
    <location>
        <begin position="176"/>
        <end position="231"/>
    </location>
</feature>
<evidence type="ECO:0000259" key="15">
    <source>
        <dbReference type="PROSITE" id="PS50109"/>
    </source>
</evidence>
<dbReference type="Gene3D" id="1.10.287.130">
    <property type="match status" value="1"/>
</dbReference>
<dbReference type="InterPro" id="IPR004358">
    <property type="entry name" value="Sig_transdc_His_kin-like_C"/>
</dbReference>
<evidence type="ECO:0000256" key="6">
    <source>
        <dbReference type="ARBA" id="ARBA00022679"/>
    </source>
</evidence>
<dbReference type="InterPro" id="IPR003660">
    <property type="entry name" value="HAMP_dom"/>
</dbReference>
<evidence type="ECO:0000256" key="9">
    <source>
        <dbReference type="ARBA" id="ARBA00022777"/>
    </source>
</evidence>
<dbReference type="SMART" id="SM00388">
    <property type="entry name" value="HisKA"/>
    <property type="match status" value="1"/>
</dbReference>
<dbReference type="InterPro" id="IPR003661">
    <property type="entry name" value="HisK_dim/P_dom"/>
</dbReference>
<evidence type="ECO:0000256" key="4">
    <source>
        <dbReference type="ARBA" id="ARBA00022475"/>
    </source>
</evidence>
<dbReference type="CDD" id="cd06225">
    <property type="entry name" value="HAMP"/>
    <property type="match status" value="1"/>
</dbReference>
<accession>A0A1V4HPG7</accession>
<dbReference type="EMBL" id="MBTG01000007">
    <property type="protein sequence ID" value="OPH59351.1"/>
    <property type="molecule type" value="Genomic_DNA"/>
</dbReference>
<organism evidence="17 18">
    <name type="scientific">Paenibacillus ferrarius</name>
    <dbReference type="NCBI Taxonomy" id="1469647"/>
    <lineage>
        <taxon>Bacteria</taxon>
        <taxon>Bacillati</taxon>
        <taxon>Bacillota</taxon>
        <taxon>Bacilli</taxon>
        <taxon>Bacillales</taxon>
        <taxon>Paenibacillaceae</taxon>
        <taxon>Paenibacillus</taxon>
    </lineage>
</organism>
<proteinExistence type="predicted"/>
<dbReference type="GO" id="GO:0005524">
    <property type="term" value="F:ATP binding"/>
    <property type="evidence" value="ECO:0007669"/>
    <property type="project" value="UniProtKB-KW"/>
</dbReference>
<feature type="transmembrane region" description="Helical" evidence="14">
    <location>
        <begin position="151"/>
        <end position="174"/>
    </location>
</feature>
<reference evidence="18" key="1">
    <citation type="submission" date="2016-07" db="EMBL/GenBank/DDBJ databases">
        <authorList>
            <person name="Florea S."/>
            <person name="Webb J.S."/>
            <person name="Jaromczyk J."/>
            <person name="Schardl C.L."/>
        </authorList>
    </citation>
    <scope>NUCLEOTIDE SEQUENCE [LARGE SCALE GENOMIC DNA]</scope>
    <source>
        <strain evidence="18">CY1</strain>
    </source>
</reference>
<keyword evidence="6" id="KW-0808">Transferase</keyword>
<evidence type="ECO:0000256" key="14">
    <source>
        <dbReference type="SAM" id="Phobius"/>
    </source>
</evidence>
<dbReference type="SUPFAM" id="SSF158472">
    <property type="entry name" value="HAMP domain-like"/>
    <property type="match status" value="1"/>
</dbReference>
<dbReference type="STRING" id="1469647.BC351_20805"/>
<dbReference type="GO" id="GO:0000155">
    <property type="term" value="F:phosphorelay sensor kinase activity"/>
    <property type="evidence" value="ECO:0007669"/>
    <property type="project" value="InterPro"/>
</dbReference>
<evidence type="ECO:0000256" key="10">
    <source>
        <dbReference type="ARBA" id="ARBA00022840"/>
    </source>
</evidence>
<dbReference type="PANTHER" id="PTHR45436">
    <property type="entry name" value="SENSOR HISTIDINE KINASE YKOH"/>
    <property type="match status" value="1"/>
</dbReference>
<dbReference type="AlphaFoldDB" id="A0A1V4HPG7"/>
<evidence type="ECO:0000259" key="16">
    <source>
        <dbReference type="PROSITE" id="PS50885"/>
    </source>
</evidence>
<evidence type="ECO:0000313" key="18">
    <source>
        <dbReference type="Proteomes" id="UP000190626"/>
    </source>
</evidence>
<evidence type="ECO:0000256" key="8">
    <source>
        <dbReference type="ARBA" id="ARBA00022741"/>
    </source>
</evidence>
<dbReference type="InterPro" id="IPR005467">
    <property type="entry name" value="His_kinase_dom"/>
</dbReference>
<evidence type="ECO:0000256" key="11">
    <source>
        <dbReference type="ARBA" id="ARBA00022989"/>
    </source>
</evidence>
<evidence type="ECO:0000256" key="7">
    <source>
        <dbReference type="ARBA" id="ARBA00022692"/>
    </source>
</evidence>
<dbReference type="FunFam" id="1.10.287.130:FF:000001">
    <property type="entry name" value="Two-component sensor histidine kinase"/>
    <property type="match status" value="1"/>
</dbReference>
<dbReference type="SUPFAM" id="SSF55874">
    <property type="entry name" value="ATPase domain of HSP90 chaperone/DNA topoisomerase II/histidine kinase"/>
    <property type="match status" value="1"/>
</dbReference>
<dbReference type="Pfam" id="PF02518">
    <property type="entry name" value="HATPase_c"/>
    <property type="match status" value="1"/>
</dbReference>
<dbReference type="FunFam" id="3.30.565.10:FF:000006">
    <property type="entry name" value="Sensor histidine kinase WalK"/>
    <property type="match status" value="1"/>
</dbReference>
<keyword evidence="8" id="KW-0547">Nucleotide-binding</keyword>
<gene>
    <name evidence="17" type="ORF">BC351_20805</name>
</gene>
<evidence type="ECO:0000256" key="1">
    <source>
        <dbReference type="ARBA" id="ARBA00000085"/>
    </source>
</evidence>
<keyword evidence="13 14" id="KW-0472">Membrane</keyword>
<sequence length="455" mass="51715">MSLKLKITLWVSAGLMLILFFSFTFVYYMFIRVTTKGEVELLKEKARTLLLKDLPTHPEYWQNNSQMDELLIPQEMLRYIAPDSKVVHQIYSDEKLISYPASYVNKETVVLETAADGIFIFVQMPVYQEGHQVATLEIGRNLRRLGEYSSMLISILLLTSTGALILALLGGYFYTNVLFRPLQQLVTTMQNIEKSGSFRHISMPAKMTNDELTMLGATFNRMIDRLQDMFQKQEQFLADASHELRTPLTIIESYASLLRRWAFRDDQLREEALEAIISESAQLKVLTQNLLSLTKIEQENGENSVSFNLIPILEQTAASLRLTSGREIQVQIASGLKELLMTGDPHKIRQLIIILVDNALKYSQERVELDVDLKDNKSVEIKVTDQGIGIAENELPHLFDRFYRTDKARNRKQGGAGLGLAIAHHIVQQHGGQIELQSRLGHGTMALITLPQTCQ</sequence>
<dbReference type="Proteomes" id="UP000190626">
    <property type="component" value="Unassembled WGS sequence"/>
</dbReference>
<comment type="caution">
    <text evidence="17">The sequence shown here is derived from an EMBL/GenBank/DDBJ whole genome shotgun (WGS) entry which is preliminary data.</text>
</comment>
<dbReference type="InterPro" id="IPR003594">
    <property type="entry name" value="HATPase_dom"/>
</dbReference>
<evidence type="ECO:0000313" key="17">
    <source>
        <dbReference type="EMBL" id="OPH59351.1"/>
    </source>
</evidence>
<evidence type="ECO:0000256" key="3">
    <source>
        <dbReference type="ARBA" id="ARBA00012438"/>
    </source>
</evidence>
<keyword evidence="10" id="KW-0067">ATP-binding</keyword>
<dbReference type="Gene3D" id="6.10.340.10">
    <property type="match status" value="1"/>
</dbReference>
<dbReference type="OrthoDB" id="9786919at2"/>
<keyword evidence="4" id="KW-1003">Cell membrane</keyword>
<dbReference type="PANTHER" id="PTHR45436:SF5">
    <property type="entry name" value="SENSOR HISTIDINE KINASE TRCS"/>
    <property type="match status" value="1"/>
</dbReference>
<keyword evidence="5" id="KW-0597">Phosphoprotein</keyword>
<evidence type="ECO:0000256" key="12">
    <source>
        <dbReference type="ARBA" id="ARBA00023012"/>
    </source>
</evidence>
<keyword evidence="18" id="KW-1185">Reference proteome</keyword>
<dbReference type="EC" id="2.7.13.3" evidence="3"/>
<dbReference type="PRINTS" id="PR00344">
    <property type="entry name" value="BCTRLSENSOR"/>
</dbReference>
<dbReference type="SUPFAM" id="SSF47384">
    <property type="entry name" value="Homodimeric domain of signal transducing histidine kinase"/>
    <property type="match status" value="1"/>
</dbReference>